<dbReference type="EMBL" id="BONU01000024">
    <property type="protein sequence ID" value="GIG74922.1"/>
    <property type="molecule type" value="Genomic_DNA"/>
</dbReference>
<evidence type="ECO:0000313" key="2">
    <source>
        <dbReference type="Proteomes" id="UP000653674"/>
    </source>
</evidence>
<organism evidence="1 2">
    <name type="scientific">Planosporangium flavigriseum</name>
    <dbReference type="NCBI Taxonomy" id="373681"/>
    <lineage>
        <taxon>Bacteria</taxon>
        <taxon>Bacillati</taxon>
        <taxon>Actinomycetota</taxon>
        <taxon>Actinomycetes</taxon>
        <taxon>Micromonosporales</taxon>
        <taxon>Micromonosporaceae</taxon>
        <taxon>Planosporangium</taxon>
    </lineage>
</organism>
<name>A0A8J3LLK8_9ACTN</name>
<dbReference type="SUPFAM" id="SSF50969">
    <property type="entry name" value="YVTN repeat-like/Quinoprotein amine dehydrogenase"/>
    <property type="match status" value="1"/>
</dbReference>
<dbReference type="RefSeq" id="WP_168079569.1">
    <property type="nucleotide sequence ID" value="NZ_BAAAQJ010000005.1"/>
</dbReference>
<gene>
    <name evidence="1" type="ORF">Pfl04_33260</name>
</gene>
<keyword evidence="2" id="KW-1185">Reference proteome</keyword>
<sequence>MSERPDLPASLAPWAPALSTLTIDVALAMGPLVRHIDKLLSGADGSSASHGQPDGYAGLTSHGDVERLLPSQLLLAQELPEEFVRRAATGELLYLAPAFQSSAVRGRVAALVDTGPAQLGATRLVQLAALVVLHRRAIAQGRSLVVGMLGERPGYWRNGGLTGQLDAWLAARRAAEPTSATVREWMEQLDAADEAWLLTGPELAGQLSKRHRVLVSREQEWGIDGATTVRISVGERRIDLSLPDHDIALRVLRGAGFQRATVPASAGAGPLRAPLFPSTRPYLVARGEGPAEIVSFPVPTGRPRRHRLPGPVLGASWLGRRLVVLTCVDQTLRAVVIGKPLGRLHQLAVPLAAIGMSIGDAEAAAEPALSPLYFHAGDLLCEIGGVWWRLSTDDPPLLESFAAVAPGQQVDQPRMAWRINTAIRGDVPRGADIPADAQLVLGPGDSGAWTVDATTWNIYTPPGVVHHVTVPDGAKVVGLATIDGPRLVTLSSGGLIVRLVSPTQTRVLTRWSGGVAEPALHPSQPWLAVPRPDGLIEVADLASNQLLCTIRSGE</sequence>
<protein>
    <submittedName>
        <fullName evidence="1">Uncharacterized protein</fullName>
    </submittedName>
</protein>
<evidence type="ECO:0000313" key="1">
    <source>
        <dbReference type="EMBL" id="GIG74922.1"/>
    </source>
</evidence>
<dbReference type="Proteomes" id="UP000653674">
    <property type="component" value="Unassembled WGS sequence"/>
</dbReference>
<proteinExistence type="predicted"/>
<dbReference type="InterPro" id="IPR011044">
    <property type="entry name" value="Quino_amine_DH_bsu"/>
</dbReference>
<dbReference type="AlphaFoldDB" id="A0A8J3LLK8"/>
<reference evidence="1" key="1">
    <citation type="submission" date="2021-01" db="EMBL/GenBank/DDBJ databases">
        <title>Whole genome shotgun sequence of Planosporangium flavigriseum NBRC 105377.</title>
        <authorList>
            <person name="Komaki H."/>
            <person name="Tamura T."/>
        </authorList>
    </citation>
    <scope>NUCLEOTIDE SEQUENCE</scope>
    <source>
        <strain evidence="1">NBRC 105377</strain>
    </source>
</reference>
<accession>A0A8J3LLK8</accession>
<comment type="caution">
    <text evidence="1">The sequence shown here is derived from an EMBL/GenBank/DDBJ whole genome shotgun (WGS) entry which is preliminary data.</text>
</comment>